<evidence type="ECO:0000256" key="1">
    <source>
        <dbReference type="ARBA" id="ARBA00010641"/>
    </source>
</evidence>
<dbReference type="GO" id="GO:0006352">
    <property type="term" value="P:DNA-templated transcription initiation"/>
    <property type="evidence" value="ECO:0007669"/>
    <property type="project" value="InterPro"/>
</dbReference>
<evidence type="ECO:0000256" key="2">
    <source>
        <dbReference type="ARBA" id="ARBA00023015"/>
    </source>
</evidence>
<dbReference type="GO" id="GO:0003677">
    <property type="term" value="F:DNA binding"/>
    <property type="evidence" value="ECO:0007669"/>
    <property type="project" value="InterPro"/>
</dbReference>
<dbReference type="Pfam" id="PF04542">
    <property type="entry name" value="Sigma70_r2"/>
    <property type="match status" value="1"/>
</dbReference>
<feature type="domain" description="RNA polymerase sigma-70 region 2" evidence="6">
    <location>
        <begin position="21"/>
        <end position="83"/>
    </location>
</feature>
<dbReference type="Proteomes" id="UP000279994">
    <property type="component" value="Unassembled WGS sequence"/>
</dbReference>
<evidence type="ECO:0000256" key="5">
    <source>
        <dbReference type="SAM" id="MobiDB-lite"/>
    </source>
</evidence>
<keyword evidence="3" id="KW-0731">Sigma factor</keyword>
<dbReference type="RefSeq" id="WP_123223395.1">
    <property type="nucleotide sequence ID" value="NZ_RJSF01000040.1"/>
</dbReference>
<dbReference type="SUPFAM" id="SSF88946">
    <property type="entry name" value="Sigma2 domain of RNA polymerase sigma factors"/>
    <property type="match status" value="1"/>
</dbReference>
<evidence type="ECO:0000259" key="7">
    <source>
        <dbReference type="Pfam" id="PF08281"/>
    </source>
</evidence>
<dbReference type="InterPro" id="IPR046531">
    <property type="entry name" value="DUF6596"/>
</dbReference>
<dbReference type="PANTHER" id="PTHR47756:SF2">
    <property type="entry name" value="BLL6612 PROTEIN"/>
    <property type="match status" value="1"/>
</dbReference>
<evidence type="ECO:0000259" key="6">
    <source>
        <dbReference type="Pfam" id="PF04542"/>
    </source>
</evidence>
<dbReference type="Pfam" id="PF08281">
    <property type="entry name" value="Sigma70_r4_2"/>
    <property type="match status" value="1"/>
</dbReference>
<keyword evidence="4" id="KW-0804">Transcription</keyword>
<evidence type="ECO:0000313" key="9">
    <source>
        <dbReference type="EMBL" id="RNM13987.1"/>
    </source>
</evidence>
<evidence type="ECO:0000313" key="10">
    <source>
        <dbReference type="Proteomes" id="UP000279994"/>
    </source>
</evidence>
<proteinExistence type="inferred from homology"/>
<dbReference type="InterPro" id="IPR007627">
    <property type="entry name" value="RNA_pol_sigma70_r2"/>
</dbReference>
<dbReference type="Pfam" id="PF20239">
    <property type="entry name" value="DUF6596"/>
    <property type="match status" value="1"/>
</dbReference>
<accession>A0A3N0GNI3</accession>
<comment type="caution">
    <text evidence="9">The sequence shown here is derived from an EMBL/GenBank/DDBJ whole genome shotgun (WGS) entry which is preliminary data.</text>
</comment>
<keyword evidence="2" id="KW-0805">Transcription regulation</keyword>
<feature type="region of interest" description="Disordered" evidence="5">
    <location>
        <begin position="79"/>
        <end position="107"/>
    </location>
</feature>
<dbReference type="OrthoDB" id="9780299at2"/>
<feature type="domain" description="DUF6596" evidence="8">
    <location>
        <begin position="188"/>
        <end position="286"/>
    </location>
</feature>
<gene>
    <name evidence="9" type="ORF">EFL26_13660</name>
</gene>
<organism evidence="9 10">
    <name type="scientific">Nocardioides pocheonensis</name>
    <dbReference type="NCBI Taxonomy" id="661485"/>
    <lineage>
        <taxon>Bacteria</taxon>
        <taxon>Bacillati</taxon>
        <taxon>Actinomycetota</taxon>
        <taxon>Actinomycetes</taxon>
        <taxon>Propionibacteriales</taxon>
        <taxon>Nocardioidaceae</taxon>
        <taxon>Nocardioides</taxon>
    </lineage>
</organism>
<comment type="similarity">
    <text evidence="1">Belongs to the sigma-70 factor family. ECF subfamily.</text>
</comment>
<dbReference type="AlphaFoldDB" id="A0A3N0GNI3"/>
<dbReference type="InterPro" id="IPR013249">
    <property type="entry name" value="RNA_pol_sigma70_r4_t2"/>
</dbReference>
<name>A0A3N0GNI3_9ACTN</name>
<dbReference type="Gene3D" id="1.10.10.10">
    <property type="entry name" value="Winged helix-like DNA-binding domain superfamily/Winged helix DNA-binding domain"/>
    <property type="match status" value="1"/>
</dbReference>
<evidence type="ECO:0000256" key="3">
    <source>
        <dbReference type="ARBA" id="ARBA00023082"/>
    </source>
</evidence>
<evidence type="ECO:0000256" key="4">
    <source>
        <dbReference type="ARBA" id="ARBA00023163"/>
    </source>
</evidence>
<feature type="domain" description="RNA polymerase sigma factor 70 region 4 type 2" evidence="7">
    <location>
        <begin position="120"/>
        <end position="170"/>
    </location>
</feature>
<dbReference type="PANTHER" id="PTHR47756">
    <property type="entry name" value="BLL6612 PROTEIN-RELATED"/>
    <property type="match status" value="1"/>
</dbReference>
<protein>
    <submittedName>
        <fullName evidence="9">RNA polymerase subunit sigma-70</fullName>
    </submittedName>
</protein>
<dbReference type="EMBL" id="RJSF01000040">
    <property type="protein sequence ID" value="RNM13987.1"/>
    <property type="molecule type" value="Genomic_DNA"/>
</dbReference>
<dbReference type="GO" id="GO:0016987">
    <property type="term" value="F:sigma factor activity"/>
    <property type="evidence" value="ECO:0007669"/>
    <property type="project" value="UniProtKB-KW"/>
</dbReference>
<dbReference type="InterPro" id="IPR013325">
    <property type="entry name" value="RNA_pol_sigma_r2"/>
</dbReference>
<evidence type="ECO:0000259" key="8">
    <source>
        <dbReference type="Pfam" id="PF20239"/>
    </source>
</evidence>
<reference evidence="9 10" key="1">
    <citation type="submission" date="2018-11" db="EMBL/GenBank/DDBJ databases">
        <authorList>
            <person name="Li F."/>
        </authorList>
    </citation>
    <scope>NUCLEOTIDE SEQUENCE [LARGE SCALE GENOMIC DNA]</scope>
    <source>
        <strain evidence="9 10">Gsoil 818</strain>
    </source>
</reference>
<keyword evidence="10" id="KW-1185">Reference proteome</keyword>
<dbReference type="InterPro" id="IPR036388">
    <property type="entry name" value="WH-like_DNA-bd_sf"/>
</dbReference>
<dbReference type="Gene3D" id="1.10.1740.10">
    <property type="match status" value="1"/>
</dbReference>
<dbReference type="InterPro" id="IPR013324">
    <property type="entry name" value="RNA_pol_sigma_r3/r4-like"/>
</dbReference>
<dbReference type="SUPFAM" id="SSF88659">
    <property type="entry name" value="Sigma3 and sigma4 domains of RNA polymerase sigma factors"/>
    <property type="match status" value="1"/>
</dbReference>
<sequence>MAPAVGEEARAAAERAARASYGRLVAVLAASTRDIALAEDALADAFERALRTWPEAGVPDSPEGWLLTVARHRQSDVLGSAARRTSVPLPDADGSGRTLPAPLEDTDPDRIPDRRLELLFACAHPALDPAIRTPLMLQAVLGFEAAEIARAFALPSATMAQRLVRAKRRIKDAGIPFVVPDRSVLPARLEPVLEAVYGCFAIDWQGSAAPTVRESMAAEAHYLAVTLAEMLVDEPEAWGLAALITLSLARTPTRSAEVYVPLDEQDAAAWSSALITEGEGHLRRAAECRRDGAPLGRFEIEAAIQAAHCARARTGVLDSAALRTLHEALVVVAPTLGARVALAAAVARADGPAAGLELLDAIDDPALARFQPAWATRAALLAEAGEHEGARAAYAKAISLTTDIPTRRWLEQQAARLG</sequence>